<dbReference type="EMBL" id="JBHSYQ010000004">
    <property type="protein sequence ID" value="MFC6997950.1"/>
    <property type="molecule type" value="Genomic_DNA"/>
</dbReference>
<comment type="caution">
    <text evidence="3">The sequence shown here is derived from an EMBL/GenBank/DDBJ whole genome shotgun (WGS) entry which is preliminary data.</text>
</comment>
<evidence type="ECO:0000259" key="2">
    <source>
        <dbReference type="PROSITE" id="PS50213"/>
    </source>
</evidence>
<name>A0ABW2DLM7_9BACT</name>
<evidence type="ECO:0000313" key="3">
    <source>
        <dbReference type="EMBL" id="MFC6997950.1"/>
    </source>
</evidence>
<sequence>MKRTIFNPLAVLTVASFTFFGCAGSSNTAMSEFNRTETSAMAGDAAMNDLDVLVIEEQVMVPLATLSVTALPMTNSVDIDDMFDNVGDTESYTTFELAKKSPNLSTFVMLIERANLADDLERVENLTLFAPTNEAFAKLPKEKLQSLLSSENTALLSSVLQAHILASDVSSARLDNNTRIRVSDKSYIPVDRTMSGTVTTVGGAQIVKSDVEASNGRIHVIDSVILPSENILEDNNSLR</sequence>
<dbReference type="PANTHER" id="PTHR10900">
    <property type="entry name" value="PERIOSTIN-RELATED"/>
    <property type="match status" value="1"/>
</dbReference>
<feature type="domain" description="FAS1" evidence="2">
    <location>
        <begin position="91"/>
        <end position="225"/>
    </location>
</feature>
<dbReference type="InterPro" id="IPR000782">
    <property type="entry name" value="FAS1_domain"/>
</dbReference>
<dbReference type="PROSITE" id="PS50213">
    <property type="entry name" value="FAS1"/>
    <property type="match status" value="1"/>
</dbReference>
<feature type="signal peptide" evidence="1">
    <location>
        <begin position="1"/>
        <end position="23"/>
    </location>
</feature>
<reference evidence="4" key="1">
    <citation type="journal article" date="2019" name="Int. J. Syst. Evol. Microbiol.">
        <title>The Global Catalogue of Microorganisms (GCM) 10K type strain sequencing project: providing services to taxonomists for standard genome sequencing and annotation.</title>
        <authorList>
            <consortium name="The Broad Institute Genomics Platform"/>
            <consortium name="The Broad Institute Genome Sequencing Center for Infectious Disease"/>
            <person name="Wu L."/>
            <person name="Ma J."/>
        </authorList>
    </citation>
    <scope>NUCLEOTIDE SEQUENCE [LARGE SCALE GENOMIC DNA]</scope>
    <source>
        <strain evidence="4">CGMCC 4.7393</strain>
    </source>
</reference>
<protein>
    <submittedName>
        <fullName evidence="3">Fasciclin domain-containing protein</fullName>
    </submittedName>
</protein>
<keyword evidence="1" id="KW-0732">Signal</keyword>
<accession>A0ABW2DLM7</accession>
<dbReference type="PROSITE" id="PS51257">
    <property type="entry name" value="PROKAR_LIPOPROTEIN"/>
    <property type="match status" value="1"/>
</dbReference>
<dbReference type="Proteomes" id="UP001596405">
    <property type="component" value="Unassembled WGS sequence"/>
</dbReference>
<organism evidence="3 4">
    <name type="scientific">Rufibacter roseus</name>
    <dbReference type="NCBI Taxonomy" id="1567108"/>
    <lineage>
        <taxon>Bacteria</taxon>
        <taxon>Pseudomonadati</taxon>
        <taxon>Bacteroidota</taxon>
        <taxon>Cytophagia</taxon>
        <taxon>Cytophagales</taxon>
        <taxon>Hymenobacteraceae</taxon>
        <taxon>Rufibacter</taxon>
    </lineage>
</organism>
<dbReference type="Gene3D" id="2.30.180.10">
    <property type="entry name" value="FAS1 domain"/>
    <property type="match status" value="1"/>
</dbReference>
<dbReference type="SUPFAM" id="SSF82153">
    <property type="entry name" value="FAS1 domain"/>
    <property type="match status" value="1"/>
</dbReference>
<evidence type="ECO:0000313" key="4">
    <source>
        <dbReference type="Proteomes" id="UP001596405"/>
    </source>
</evidence>
<dbReference type="Pfam" id="PF02469">
    <property type="entry name" value="Fasciclin"/>
    <property type="match status" value="1"/>
</dbReference>
<feature type="chain" id="PRO_5046321797" evidence="1">
    <location>
        <begin position="24"/>
        <end position="239"/>
    </location>
</feature>
<proteinExistence type="predicted"/>
<dbReference type="InterPro" id="IPR050904">
    <property type="entry name" value="Adhesion/Biosynth-related"/>
</dbReference>
<gene>
    <name evidence="3" type="ORF">ACFQHR_09945</name>
</gene>
<dbReference type="PANTHER" id="PTHR10900:SF77">
    <property type="entry name" value="FI19380P1"/>
    <property type="match status" value="1"/>
</dbReference>
<dbReference type="SMART" id="SM00554">
    <property type="entry name" value="FAS1"/>
    <property type="match status" value="1"/>
</dbReference>
<dbReference type="InterPro" id="IPR036378">
    <property type="entry name" value="FAS1_dom_sf"/>
</dbReference>
<keyword evidence="4" id="KW-1185">Reference proteome</keyword>
<evidence type="ECO:0000256" key="1">
    <source>
        <dbReference type="SAM" id="SignalP"/>
    </source>
</evidence>